<protein>
    <recommendedName>
        <fullName evidence="2">Enoyl-CoA hydratase/isomerase family protein</fullName>
    </recommendedName>
</protein>
<dbReference type="AlphaFoldDB" id="X1VWS9"/>
<organism evidence="1">
    <name type="scientific">marine sediment metagenome</name>
    <dbReference type="NCBI Taxonomy" id="412755"/>
    <lineage>
        <taxon>unclassified sequences</taxon>
        <taxon>metagenomes</taxon>
        <taxon>ecological metagenomes</taxon>
    </lineage>
</organism>
<dbReference type="SUPFAM" id="SSF52096">
    <property type="entry name" value="ClpP/crotonase"/>
    <property type="match status" value="1"/>
</dbReference>
<proteinExistence type="predicted"/>
<comment type="caution">
    <text evidence="1">The sequence shown here is derived from an EMBL/GenBank/DDBJ whole genome shotgun (WGS) entry which is preliminary data.</text>
</comment>
<accession>X1VWS9</accession>
<dbReference type="EMBL" id="BARW01038495">
    <property type="protein sequence ID" value="GAJ23121.1"/>
    <property type="molecule type" value="Genomic_DNA"/>
</dbReference>
<dbReference type="Gene3D" id="3.90.226.10">
    <property type="entry name" value="2-enoyl-CoA Hydratase, Chain A, domain 1"/>
    <property type="match status" value="1"/>
</dbReference>
<dbReference type="InterPro" id="IPR029045">
    <property type="entry name" value="ClpP/crotonase-like_dom_sf"/>
</dbReference>
<dbReference type="CDD" id="cd06558">
    <property type="entry name" value="crotonase-like"/>
    <property type="match status" value="1"/>
</dbReference>
<dbReference type="Pfam" id="PF00378">
    <property type="entry name" value="ECH_1"/>
    <property type="match status" value="1"/>
</dbReference>
<feature type="non-terminal residue" evidence="1">
    <location>
        <position position="169"/>
    </location>
</feature>
<name>X1VWS9_9ZZZZ</name>
<sequence>ASELDQILEEEIKQNLKVIRVLVCTTSLDDIFTVGLDIKWLVTLDESKAKDMTRKLQKIFSKFESLSIPVIMAVKGLNLTAGFELMLCADIIIAADNARFGQVETKWGMTPAAGATQRLIRLVGPLKAREIIYTSRIFDAQEALKMGLVNEVVPLVELENRVKEMAGLM</sequence>
<gene>
    <name evidence="1" type="ORF">S12H4_59062</name>
</gene>
<dbReference type="PANTHER" id="PTHR11941">
    <property type="entry name" value="ENOYL-COA HYDRATASE-RELATED"/>
    <property type="match status" value="1"/>
</dbReference>
<feature type="non-terminal residue" evidence="1">
    <location>
        <position position="1"/>
    </location>
</feature>
<reference evidence="1" key="1">
    <citation type="journal article" date="2014" name="Front. Microbiol.">
        <title>High frequency of phylogenetically diverse reductive dehalogenase-homologous genes in deep subseafloor sedimentary metagenomes.</title>
        <authorList>
            <person name="Kawai M."/>
            <person name="Futagami T."/>
            <person name="Toyoda A."/>
            <person name="Takaki Y."/>
            <person name="Nishi S."/>
            <person name="Hori S."/>
            <person name="Arai W."/>
            <person name="Tsubouchi T."/>
            <person name="Morono Y."/>
            <person name="Uchiyama I."/>
            <person name="Ito T."/>
            <person name="Fujiyama A."/>
            <person name="Inagaki F."/>
            <person name="Takami H."/>
        </authorList>
    </citation>
    <scope>NUCLEOTIDE SEQUENCE</scope>
    <source>
        <strain evidence="1">Expedition CK06-06</strain>
    </source>
</reference>
<dbReference type="GO" id="GO:0003824">
    <property type="term" value="F:catalytic activity"/>
    <property type="evidence" value="ECO:0007669"/>
    <property type="project" value="UniProtKB-ARBA"/>
</dbReference>
<evidence type="ECO:0008006" key="2">
    <source>
        <dbReference type="Google" id="ProtNLM"/>
    </source>
</evidence>
<dbReference type="PANTHER" id="PTHR11941:SF54">
    <property type="entry name" value="ENOYL-COA HYDRATASE, MITOCHONDRIAL"/>
    <property type="match status" value="1"/>
</dbReference>
<dbReference type="GO" id="GO:0006635">
    <property type="term" value="P:fatty acid beta-oxidation"/>
    <property type="evidence" value="ECO:0007669"/>
    <property type="project" value="TreeGrafter"/>
</dbReference>
<evidence type="ECO:0000313" key="1">
    <source>
        <dbReference type="EMBL" id="GAJ23121.1"/>
    </source>
</evidence>
<dbReference type="InterPro" id="IPR001753">
    <property type="entry name" value="Enoyl-CoA_hydra/iso"/>
</dbReference>